<organism evidence="1 2">
    <name type="scientific">Clathrospora elynae</name>
    <dbReference type="NCBI Taxonomy" id="706981"/>
    <lineage>
        <taxon>Eukaryota</taxon>
        <taxon>Fungi</taxon>
        <taxon>Dikarya</taxon>
        <taxon>Ascomycota</taxon>
        <taxon>Pezizomycotina</taxon>
        <taxon>Dothideomycetes</taxon>
        <taxon>Pleosporomycetidae</taxon>
        <taxon>Pleosporales</taxon>
        <taxon>Diademaceae</taxon>
        <taxon>Clathrospora</taxon>
    </lineage>
</organism>
<gene>
    <name evidence="1" type="ORF">EJ02DRAFT_455691</name>
</gene>
<keyword evidence="2" id="KW-1185">Reference proteome</keyword>
<dbReference type="EMBL" id="ML976056">
    <property type="protein sequence ID" value="KAF1940899.1"/>
    <property type="molecule type" value="Genomic_DNA"/>
</dbReference>
<accession>A0A6A5SN54</accession>
<proteinExistence type="predicted"/>
<reference evidence="1" key="1">
    <citation type="journal article" date="2020" name="Stud. Mycol.">
        <title>101 Dothideomycetes genomes: a test case for predicting lifestyles and emergence of pathogens.</title>
        <authorList>
            <person name="Haridas S."/>
            <person name="Albert R."/>
            <person name="Binder M."/>
            <person name="Bloem J."/>
            <person name="Labutti K."/>
            <person name="Salamov A."/>
            <person name="Andreopoulos B."/>
            <person name="Baker S."/>
            <person name="Barry K."/>
            <person name="Bills G."/>
            <person name="Bluhm B."/>
            <person name="Cannon C."/>
            <person name="Castanera R."/>
            <person name="Culley D."/>
            <person name="Daum C."/>
            <person name="Ezra D."/>
            <person name="Gonzalez J."/>
            <person name="Henrissat B."/>
            <person name="Kuo A."/>
            <person name="Liang C."/>
            <person name="Lipzen A."/>
            <person name="Lutzoni F."/>
            <person name="Magnuson J."/>
            <person name="Mondo S."/>
            <person name="Nolan M."/>
            <person name="Ohm R."/>
            <person name="Pangilinan J."/>
            <person name="Park H.-J."/>
            <person name="Ramirez L."/>
            <person name="Alfaro M."/>
            <person name="Sun H."/>
            <person name="Tritt A."/>
            <person name="Yoshinaga Y."/>
            <person name="Zwiers L.-H."/>
            <person name="Turgeon B."/>
            <person name="Goodwin S."/>
            <person name="Spatafora J."/>
            <person name="Crous P."/>
            <person name="Grigoriev I."/>
        </authorList>
    </citation>
    <scope>NUCLEOTIDE SEQUENCE</scope>
    <source>
        <strain evidence="1">CBS 161.51</strain>
    </source>
</reference>
<dbReference type="Proteomes" id="UP000800038">
    <property type="component" value="Unassembled WGS sequence"/>
</dbReference>
<name>A0A6A5SN54_9PLEO</name>
<evidence type="ECO:0000313" key="1">
    <source>
        <dbReference type="EMBL" id="KAF1940899.1"/>
    </source>
</evidence>
<protein>
    <submittedName>
        <fullName evidence="1">Uncharacterized protein</fullName>
    </submittedName>
</protein>
<dbReference type="AlphaFoldDB" id="A0A6A5SN54"/>
<evidence type="ECO:0000313" key="2">
    <source>
        <dbReference type="Proteomes" id="UP000800038"/>
    </source>
</evidence>
<sequence>MRRIAVSGPAPVGLVCIDSAVMASFAAQKAVKPVTWIPLHLGVCLDGSASHKTTYATCSCFAAYEGLLQHRLAAVLPRIVAMK</sequence>